<accession>A0A834IWW3</accession>
<dbReference type="EMBL" id="JAACXV010000024">
    <property type="protein sequence ID" value="KAF7286518.1"/>
    <property type="molecule type" value="Genomic_DNA"/>
</dbReference>
<proteinExistence type="predicted"/>
<keyword evidence="2" id="KW-1185">Reference proteome</keyword>
<organism evidence="1 2">
    <name type="scientific">Rhynchophorus ferrugineus</name>
    <name type="common">Red palm weevil</name>
    <name type="synonym">Curculio ferrugineus</name>
    <dbReference type="NCBI Taxonomy" id="354439"/>
    <lineage>
        <taxon>Eukaryota</taxon>
        <taxon>Metazoa</taxon>
        <taxon>Ecdysozoa</taxon>
        <taxon>Arthropoda</taxon>
        <taxon>Hexapoda</taxon>
        <taxon>Insecta</taxon>
        <taxon>Pterygota</taxon>
        <taxon>Neoptera</taxon>
        <taxon>Endopterygota</taxon>
        <taxon>Coleoptera</taxon>
        <taxon>Polyphaga</taxon>
        <taxon>Cucujiformia</taxon>
        <taxon>Curculionidae</taxon>
        <taxon>Dryophthorinae</taxon>
        <taxon>Rhynchophorus</taxon>
    </lineage>
</organism>
<sequence>MSTEDGESKFNMFFNQNKKISPQEINRSDLILFDPWKDEELNNGGRRSRKDDPQQIPIRTETYVNLQWLACEDRDQLV</sequence>
<evidence type="ECO:0000313" key="2">
    <source>
        <dbReference type="Proteomes" id="UP000625711"/>
    </source>
</evidence>
<comment type="caution">
    <text evidence="1">The sequence shown here is derived from an EMBL/GenBank/DDBJ whole genome shotgun (WGS) entry which is preliminary data.</text>
</comment>
<evidence type="ECO:0000313" key="1">
    <source>
        <dbReference type="EMBL" id="KAF7286518.1"/>
    </source>
</evidence>
<reference evidence="1" key="1">
    <citation type="submission" date="2020-08" db="EMBL/GenBank/DDBJ databases">
        <title>Genome sequencing and assembly of the red palm weevil Rhynchophorus ferrugineus.</title>
        <authorList>
            <person name="Dias G.B."/>
            <person name="Bergman C.M."/>
            <person name="Manee M."/>
        </authorList>
    </citation>
    <scope>NUCLEOTIDE SEQUENCE</scope>
    <source>
        <strain evidence="1">AA-2017</strain>
        <tissue evidence="1">Whole larva</tissue>
    </source>
</reference>
<dbReference type="Proteomes" id="UP000625711">
    <property type="component" value="Unassembled WGS sequence"/>
</dbReference>
<dbReference type="AlphaFoldDB" id="A0A834IWW3"/>
<name>A0A834IWW3_RHYFE</name>
<gene>
    <name evidence="1" type="ORF">GWI33_004924</name>
</gene>
<protein>
    <submittedName>
        <fullName evidence="1">Uncharacterized protein</fullName>
    </submittedName>
</protein>